<dbReference type="AlphaFoldDB" id="A0A165A132"/>
<dbReference type="InterPro" id="IPR053932">
    <property type="entry name" value="GeBP-like_DBD"/>
</dbReference>
<evidence type="ECO:0000313" key="6">
    <source>
        <dbReference type="Proteomes" id="UP000077755"/>
    </source>
</evidence>
<dbReference type="STRING" id="79200.A0A165A132"/>
<dbReference type="EMBL" id="LNRQ01000004">
    <property type="protein sequence ID" value="KZM96738.1"/>
    <property type="molecule type" value="Genomic_DNA"/>
</dbReference>
<dbReference type="Gramene" id="KZM96738">
    <property type="protein sequence ID" value="KZM96738"/>
    <property type="gene ID" value="DCAR_015900"/>
</dbReference>
<protein>
    <recommendedName>
        <fullName evidence="3">Glabrous enhancer-binding protein-like DBD domain-containing protein</fullName>
    </recommendedName>
</protein>
<evidence type="ECO:0000256" key="1">
    <source>
        <dbReference type="ARBA" id="ARBA00010820"/>
    </source>
</evidence>
<dbReference type="InterPro" id="IPR007592">
    <property type="entry name" value="GEBP"/>
</dbReference>
<evidence type="ECO:0000259" key="3">
    <source>
        <dbReference type="Pfam" id="PF04504"/>
    </source>
</evidence>
<dbReference type="Proteomes" id="UP000077755">
    <property type="component" value="Chromosome 4"/>
</dbReference>
<accession>A0A165A132</accession>
<dbReference type="OrthoDB" id="661680at2759"/>
<dbReference type="Pfam" id="PF04504">
    <property type="entry name" value="GeBP-like_DBD"/>
    <property type="match status" value="1"/>
</dbReference>
<dbReference type="GO" id="GO:0005634">
    <property type="term" value="C:nucleus"/>
    <property type="evidence" value="ECO:0007669"/>
    <property type="project" value="TreeGrafter"/>
</dbReference>
<dbReference type="PANTHER" id="PTHR31662">
    <property type="entry name" value="BNAANNG10740D PROTEIN-RELATED"/>
    <property type="match status" value="1"/>
</dbReference>
<gene>
    <name evidence="4" type="ORF">DCAR_015900</name>
    <name evidence="5" type="ORF">DCAR_0414799</name>
</gene>
<organism evidence="4">
    <name type="scientific">Daucus carota subsp. sativus</name>
    <name type="common">Carrot</name>
    <dbReference type="NCBI Taxonomy" id="79200"/>
    <lineage>
        <taxon>Eukaryota</taxon>
        <taxon>Viridiplantae</taxon>
        <taxon>Streptophyta</taxon>
        <taxon>Embryophyta</taxon>
        <taxon>Tracheophyta</taxon>
        <taxon>Spermatophyta</taxon>
        <taxon>Magnoliopsida</taxon>
        <taxon>eudicotyledons</taxon>
        <taxon>Gunneridae</taxon>
        <taxon>Pentapetalae</taxon>
        <taxon>asterids</taxon>
        <taxon>campanulids</taxon>
        <taxon>Apiales</taxon>
        <taxon>Apiaceae</taxon>
        <taxon>Apioideae</taxon>
        <taxon>Scandiceae</taxon>
        <taxon>Daucinae</taxon>
        <taxon>Daucus</taxon>
        <taxon>Daucus sect. Daucus</taxon>
    </lineage>
</organism>
<evidence type="ECO:0000313" key="4">
    <source>
        <dbReference type="EMBL" id="KZM96738.1"/>
    </source>
</evidence>
<keyword evidence="6" id="KW-1185">Reference proteome</keyword>
<evidence type="ECO:0000256" key="2">
    <source>
        <dbReference type="SAM" id="MobiDB-lite"/>
    </source>
</evidence>
<feature type="region of interest" description="Disordered" evidence="2">
    <location>
        <begin position="1"/>
        <end position="54"/>
    </location>
</feature>
<dbReference type="PANTHER" id="PTHR31662:SF33">
    <property type="entry name" value="DNA-BINDING STOREKEEPER PROTEIN TRANSCRIPTIONAL REGULATOR-LIKE PROTEIN"/>
    <property type="match status" value="1"/>
</dbReference>
<evidence type="ECO:0000313" key="5">
    <source>
        <dbReference type="EMBL" id="WOG95480.1"/>
    </source>
</evidence>
<dbReference type="GO" id="GO:0006355">
    <property type="term" value="P:regulation of DNA-templated transcription"/>
    <property type="evidence" value="ECO:0007669"/>
    <property type="project" value="InterPro"/>
</dbReference>
<sequence length="256" mass="28754">MAKPQNLPSPESESTDDSESESQQPTKNPCDNVLSACKKPIKPNAKRPADKASTSKGELFSRVFTEEDEIALVEGMIEFKKTNSNPSSKMVAFQSFVKDSLSCDVNVKQIVGKISKLKQKFVCNVGKLQNGEDPMSWKPHDYKLFELSREIWGSEVLGGMEKDKNDDHGGSKTEAEGELWWSLYPCLCASLEAEANKKFRGTISAKEYVNKVVRGLETKRAVELEGEWKNFVVMQQQVYAERTKMIRKQAEAVMNS</sequence>
<feature type="domain" description="Glabrous enhancer-binding protein-like DBD" evidence="3">
    <location>
        <begin position="60"/>
        <end position="153"/>
    </location>
</feature>
<comment type="similarity">
    <text evidence="1">Belongs to the GeBP family.</text>
</comment>
<reference evidence="4" key="1">
    <citation type="journal article" date="2016" name="Nat. Genet.">
        <title>A high-quality carrot genome assembly provides new insights into carotenoid accumulation and asterid genome evolution.</title>
        <authorList>
            <person name="Iorizzo M."/>
            <person name="Ellison S."/>
            <person name="Senalik D."/>
            <person name="Zeng P."/>
            <person name="Satapoomin P."/>
            <person name="Huang J."/>
            <person name="Bowman M."/>
            <person name="Iovene M."/>
            <person name="Sanseverino W."/>
            <person name="Cavagnaro P."/>
            <person name="Yildiz M."/>
            <person name="Macko-Podgorni A."/>
            <person name="Moranska E."/>
            <person name="Grzebelus E."/>
            <person name="Grzebelus D."/>
            <person name="Ashrafi H."/>
            <person name="Zheng Z."/>
            <person name="Cheng S."/>
            <person name="Spooner D."/>
            <person name="Van Deynze A."/>
            <person name="Simon P."/>
        </authorList>
    </citation>
    <scope>NUCLEOTIDE SEQUENCE [LARGE SCALE GENOMIC DNA]</scope>
    <source>
        <tissue evidence="4">Leaf</tissue>
    </source>
</reference>
<dbReference type="EMBL" id="CP093346">
    <property type="protein sequence ID" value="WOG95480.1"/>
    <property type="molecule type" value="Genomic_DNA"/>
</dbReference>
<reference evidence="5" key="2">
    <citation type="submission" date="2022-03" db="EMBL/GenBank/DDBJ databases">
        <title>Draft title - Genomic analysis of global carrot germplasm unveils the trajectory of domestication and the origin of high carotenoid orange carrot.</title>
        <authorList>
            <person name="Iorizzo M."/>
            <person name="Ellison S."/>
            <person name="Senalik D."/>
            <person name="Macko-Podgorni A."/>
            <person name="Grzebelus D."/>
            <person name="Bostan H."/>
            <person name="Rolling W."/>
            <person name="Curaba J."/>
            <person name="Simon P."/>
        </authorList>
    </citation>
    <scope>NUCLEOTIDE SEQUENCE</scope>
    <source>
        <tissue evidence="5">Leaf</tissue>
    </source>
</reference>
<dbReference type="KEGG" id="dcr:108216155"/>
<name>A0A165A132_DAUCS</name>
<proteinExistence type="inferred from homology"/>